<feature type="region of interest" description="Disordered" evidence="1">
    <location>
        <begin position="225"/>
        <end position="255"/>
    </location>
</feature>
<organism evidence="2 3">
    <name type="scientific">Ceutorhynchus assimilis</name>
    <name type="common">cabbage seed weevil</name>
    <dbReference type="NCBI Taxonomy" id="467358"/>
    <lineage>
        <taxon>Eukaryota</taxon>
        <taxon>Metazoa</taxon>
        <taxon>Ecdysozoa</taxon>
        <taxon>Arthropoda</taxon>
        <taxon>Hexapoda</taxon>
        <taxon>Insecta</taxon>
        <taxon>Pterygota</taxon>
        <taxon>Neoptera</taxon>
        <taxon>Endopterygota</taxon>
        <taxon>Coleoptera</taxon>
        <taxon>Polyphaga</taxon>
        <taxon>Cucujiformia</taxon>
        <taxon>Curculionidae</taxon>
        <taxon>Ceutorhynchinae</taxon>
        <taxon>Ceutorhynchus</taxon>
    </lineage>
</organism>
<dbReference type="Proteomes" id="UP001152799">
    <property type="component" value="Chromosome 10"/>
</dbReference>
<feature type="compositionally biased region" description="Low complexity" evidence="1">
    <location>
        <begin position="240"/>
        <end position="249"/>
    </location>
</feature>
<sequence length="407" mass="47171">MAQRDDNKRKQSVSDLELIEFKPPIDLIPDEFVRSSNENVLVELICAGNDSEAHLLGDVLSNYGFSVSKTDRDKEKLDIIRPDEKWISNGSSHQTEPMPGPSDSIEPIPGPSHQIEPFPEPSHQIEPIPGPSHQIEPIPGPSNKPTSFQKILVSLLENRQRQNESLQPRRKRICTGTEILTTEDYFKRKEKEEEERILKESKKKKINTKESLKVKKGNHVLKEKSKIDTKFNKRKERSSSESSESSSHTSLEKELEENYVDEEFDLIDDEFLSLEDEERLDENSAPLELEEIEEAPGLREKNRSQEIQTESVMEDEIDYNHMQVETSDFVLCNFIYNKGTKKETQKEFVCKIISKTNEELRVSCLRKKENFYIFPNVPDIVILKHNEFQRKLPAPIEKRGRFFFGEV</sequence>
<proteinExistence type="predicted"/>
<evidence type="ECO:0000313" key="3">
    <source>
        <dbReference type="Proteomes" id="UP001152799"/>
    </source>
</evidence>
<keyword evidence="3" id="KW-1185">Reference proteome</keyword>
<dbReference type="AlphaFoldDB" id="A0A9N9MFQ6"/>
<accession>A0A9N9MFQ6</accession>
<protein>
    <submittedName>
        <fullName evidence="2">Uncharacterized protein</fullName>
    </submittedName>
</protein>
<gene>
    <name evidence="2" type="ORF">CEUTPL_LOCUS2119</name>
</gene>
<dbReference type="EMBL" id="OU892286">
    <property type="protein sequence ID" value="CAG9761415.1"/>
    <property type="molecule type" value="Genomic_DNA"/>
</dbReference>
<dbReference type="OrthoDB" id="10233646at2759"/>
<evidence type="ECO:0000313" key="2">
    <source>
        <dbReference type="EMBL" id="CAG9761415.1"/>
    </source>
</evidence>
<name>A0A9N9MFQ6_9CUCU</name>
<evidence type="ECO:0000256" key="1">
    <source>
        <dbReference type="SAM" id="MobiDB-lite"/>
    </source>
</evidence>
<reference evidence="2" key="1">
    <citation type="submission" date="2022-01" db="EMBL/GenBank/DDBJ databases">
        <authorList>
            <person name="King R."/>
        </authorList>
    </citation>
    <scope>NUCLEOTIDE SEQUENCE</scope>
</reference>